<dbReference type="InterPro" id="IPR015330">
    <property type="entry name" value="DNA_primase/pol_bifunc_N"/>
</dbReference>
<evidence type="ECO:0000313" key="3">
    <source>
        <dbReference type="EMBL" id="RVT90732.1"/>
    </source>
</evidence>
<dbReference type="CDD" id="cd04859">
    <property type="entry name" value="Prim_Pol"/>
    <property type="match status" value="1"/>
</dbReference>
<organism evidence="3 4">
    <name type="scientific">Rhodovarius crocodyli</name>
    <dbReference type="NCBI Taxonomy" id="1979269"/>
    <lineage>
        <taxon>Bacteria</taxon>
        <taxon>Pseudomonadati</taxon>
        <taxon>Pseudomonadota</taxon>
        <taxon>Alphaproteobacteria</taxon>
        <taxon>Acetobacterales</taxon>
        <taxon>Roseomonadaceae</taxon>
        <taxon>Rhodovarius</taxon>
    </lineage>
</organism>
<gene>
    <name evidence="3" type="ORF">EOD42_23305</name>
</gene>
<dbReference type="Gene3D" id="3.40.50.300">
    <property type="entry name" value="P-loop containing nucleotide triphosphate hydrolases"/>
    <property type="match status" value="1"/>
</dbReference>
<protein>
    <recommendedName>
        <fullName evidence="2">DNA primase/polymerase bifunctional N-terminal domain-containing protein</fullName>
    </recommendedName>
</protein>
<feature type="region of interest" description="Disordered" evidence="1">
    <location>
        <begin position="1"/>
        <end position="89"/>
    </location>
</feature>
<comment type="caution">
    <text evidence="3">The sequence shown here is derived from an EMBL/GenBank/DDBJ whole genome shotgun (WGS) entry which is preliminary data.</text>
</comment>
<reference evidence="3 4" key="1">
    <citation type="submission" date="2019-01" db="EMBL/GenBank/DDBJ databases">
        <authorList>
            <person name="Chen W.-M."/>
        </authorList>
    </citation>
    <scope>NUCLEOTIDE SEQUENCE [LARGE SCALE GENOMIC DNA]</scope>
    <source>
        <strain evidence="3 4">CCP-6</strain>
    </source>
</reference>
<accession>A0A437LZA9</accession>
<dbReference type="InterPro" id="IPR027417">
    <property type="entry name" value="P-loop_NTPase"/>
</dbReference>
<evidence type="ECO:0000313" key="4">
    <source>
        <dbReference type="Proteomes" id="UP000282957"/>
    </source>
</evidence>
<dbReference type="OrthoDB" id="1496333at2"/>
<dbReference type="EMBL" id="SACL01000012">
    <property type="protein sequence ID" value="RVT90732.1"/>
    <property type="molecule type" value="Genomic_DNA"/>
</dbReference>
<name>A0A437LZA9_9PROT</name>
<proteinExistence type="predicted"/>
<feature type="compositionally biased region" description="Basic residues" evidence="1">
    <location>
        <begin position="52"/>
        <end position="77"/>
    </location>
</feature>
<evidence type="ECO:0000256" key="1">
    <source>
        <dbReference type="SAM" id="MobiDB-lite"/>
    </source>
</evidence>
<dbReference type="AlphaFoldDB" id="A0A437LZA9"/>
<dbReference type="SUPFAM" id="SSF52540">
    <property type="entry name" value="P-loop containing nucleoside triphosphate hydrolases"/>
    <property type="match status" value="1"/>
</dbReference>
<dbReference type="Proteomes" id="UP000282957">
    <property type="component" value="Unassembled WGS sequence"/>
</dbReference>
<keyword evidence="4" id="KW-1185">Reference proteome</keyword>
<dbReference type="SUPFAM" id="SSF56747">
    <property type="entry name" value="Prim-pol domain"/>
    <property type="match status" value="1"/>
</dbReference>
<dbReference type="Pfam" id="PF13481">
    <property type="entry name" value="AAA_25"/>
    <property type="match status" value="1"/>
</dbReference>
<evidence type="ECO:0000259" key="2">
    <source>
        <dbReference type="SMART" id="SM00943"/>
    </source>
</evidence>
<dbReference type="Pfam" id="PF09250">
    <property type="entry name" value="Prim-Pol"/>
    <property type="match status" value="1"/>
</dbReference>
<feature type="domain" description="DNA primase/polymerase bifunctional N-terminal" evidence="2">
    <location>
        <begin position="99"/>
        <end position="247"/>
    </location>
</feature>
<sequence length="804" mass="87515">MGQHRPVRSAGTACCPGGTGSPAPRLGGRPRPPDRAYRQADPGALWPLRACPRPRPRQHPRSHGSQHARPGRAHHGKAGMSLHYDGQTPPAGTPLTQIALFLCADLPVFPCNSSKRPITQNGLHDAAQDRDTVSEMFSRPKAALIGVPTGRASGVFAVDIDVRDGAKGGEWLTANEHRLPQTRRHRTQSGGTHLLFAMPAGRTIRNSAGKLAENVDVRGDGGYIIYPPSTGYSVSDPAAPAEAPEWLLDLLDPPQAAPAPAPKPRALADDTNGSRYALAALSNACDAIMAAGWGTQETTLNTAALHMGHFVAGGELSKGYARETLISAGMGMRNQPGMAPWHERDIRAKVERAMADGEARPWNAPAREVRHVHRIEIVAPEPPPYEDVPHHWHGEPDYDMSLDAAERIAPEAKAPTKALHWTDEGWDEAAIERRQWAVPGHLLRGAITLAGGPGGTGKSSLMVAWACAAALGEHYGSFKPNRPLKVMTYNVEDDENEQRRRFSAALRQFGKYPRDLAGRVARVSPDDIGTLIQVDRQAGTFLFTQAWDELEALIQEWQPDILMLDPLAELHTAEENDNTAMRHVVAHLRTLARRYNIAIILIHHTRKGAEAGDLDSFRGASATGGAIRKAFTVTPMDDADAAKLGVADDLRWTYFKVADAKNNYGRREDAAWHQMQEYELDNGEHVAAALPWTPPDAARQGIDPDVYAHIMAGISHGTAHGPWSPRLSMEEPRSVAVLFHRHGISEAKEQRTLLKQLQLDGCTVQEFYDNNRNPRKGLRAVDGSPVAAWCNEATGAQSGGTVHQ</sequence>
<dbReference type="SMART" id="SM00943">
    <property type="entry name" value="Prim-Pol"/>
    <property type="match status" value="1"/>
</dbReference>